<dbReference type="InterPro" id="IPR046599">
    <property type="entry name" value="DUF6658"/>
</dbReference>
<keyword evidence="1" id="KW-0175">Coiled coil</keyword>
<comment type="caution">
    <text evidence="4">The sequence shown here is derived from an EMBL/GenBank/DDBJ whole genome shotgun (WGS) entry which is preliminary data.</text>
</comment>
<keyword evidence="3" id="KW-0732">Signal</keyword>
<gene>
    <name evidence="4" type="ORF">V0288_11990</name>
</gene>
<feature type="compositionally biased region" description="Basic and acidic residues" evidence="2">
    <location>
        <begin position="64"/>
        <end position="86"/>
    </location>
</feature>
<feature type="region of interest" description="Disordered" evidence="2">
    <location>
        <begin position="138"/>
        <end position="176"/>
    </location>
</feature>
<evidence type="ECO:0000313" key="5">
    <source>
        <dbReference type="Proteomes" id="UP001328733"/>
    </source>
</evidence>
<dbReference type="EMBL" id="JBAFSM010000020">
    <property type="protein sequence ID" value="MEG3437839.1"/>
    <property type="molecule type" value="Genomic_DNA"/>
</dbReference>
<protein>
    <submittedName>
        <fullName evidence="4">DUF6658 family protein</fullName>
    </submittedName>
</protein>
<dbReference type="Proteomes" id="UP001328733">
    <property type="component" value="Unassembled WGS sequence"/>
</dbReference>
<dbReference type="RefSeq" id="WP_332865319.1">
    <property type="nucleotide sequence ID" value="NZ_JBAFSM010000020.1"/>
</dbReference>
<dbReference type="PROSITE" id="PS51257">
    <property type="entry name" value="PROKAR_LIPOPROTEIN"/>
    <property type="match status" value="1"/>
</dbReference>
<organism evidence="4 5">
    <name type="scientific">Pannus brasiliensis CCIBt3594</name>
    <dbReference type="NCBI Taxonomy" id="1427578"/>
    <lineage>
        <taxon>Bacteria</taxon>
        <taxon>Bacillati</taxon>
        <taxon>Cyanobacteriota</taxon>
        <taxon>Cyanophyceae</taxon>
        <taxon>Oscillatoriophycideae</taxon>
        <taxon>Chroococcales</taxon>
        <taxon>Microcystaceae</taxon>
        <taxon>Pannus</taxon>
    </lineage>
</organism>
<accession>A0AAW9QS25</accession>
<feature type="signal peptide" evidence="3">
    <location>
        <begin position="1"/>
        <end position="33"/>
    </location>
</feature>
<reference evidence="4 5" key="1">
    <citation type="submission" date="2024-01" db="EMBL/GenBank/DDBJ databases">
        <title>Genomic insights into the taxonomy and metabolism of the cyanobacterium Pannus brasiliensis CCIBt3594.</title>
        <authorList>
            <person name="Machado M."/>
            <person name="Botero N.B."/>
            <person name="Andreote A.P.D."/>
            <person name="Feitosa A.M.T."/>
            <person name="Popin R."/>
            <person name="Sivonen K."/>
            <person name="Fiore M.F."/>
        </authorList>
    </citation>
    <scope>NUCLEOTIDE SEQUENCE [LARGE SCALE GENOMIC DNA]</scope>
    <source>
        <strain evidence="4 5">CCIBt3594</strain>
    </source>
</reference>
<evidence type="ECO:0000313" key="4">
    <source>
        <dbReference type="EMBL" id="MEG3437839.1"/>
    </source>
</evidence>
<dbReference type="AlphaFoldDB" id="A0AAW9QS25"/>
<evidence type="ECO:0000256" key="3">
    <source>
        <dbReference type="SAM" id="SignalP"/>
    </source>
</evidence>
<feature type="region of interest" description="Disordered" evidence="2">
    <location>
        <begin position="41"/>
        <end position="100"/>
    </location>
</feature>
<dbReference type="Pfam" id="PF20363">
    <property type="entry name" value="DUF6658"/>
    <property type="match status" value="1"/>
</dbReference>
<proteinExistence type="predicted"/>
<name>A0AAW9QS25_9CHRO</name>
<feature type="chain" id="PRO_5043802043" evidence="3">
    <location>
        <begin position="34"/>
        <end position="198"/>
    </location>
</feature>
<evidence type="ECO:0000256" key="1">
    <source>
        <dbReference type="SAM" id="Coils"/>
    </source>
</evidence>
<evidence type="ECO:0000256" key="2">
    <source>
        <dbReference type="SAM" id="MobiDB-lite"/>
    </source>
</evidence>
<keyword evidence="5" id="KW-1185">Reference proteome</keyword>
<sequence>MKKIINFLQRVNLARIVLVFLAGAVLFVSTACTNPTNVARRVDSNYPDQPSARDNRLMSGGDTQRTRRDNPPSYRLDRNMERHMEESYTPTAPRKGMNEGLDVDIRQKDNYSAAQKRTEQLVDRAEKRLDKTSRVGDMERRASEEGIRRNYDSDRTAEKVSDSLEDMGRGARRGLENLKENVGSAIDDASGNVKDMTR</sequence>
<feature type="coiled-coil region" evidence="1">
    <location>
        <begin position="108"/>
        <end position="135"/>
    </location>
</feature>